<comment type="cofactor">
    <cofactor evidence="2">
        <name>Cu cation</name>
        <dbReference type="ChEBI" id="CHEBI:23378"/>
    </cofactor>
    <text evidence="2">Binds 1 copper ion per subunit.</text>
</comment>
<evidence type="ECO:0000313" key="6">
    <source>
        <dbReference type="EMBL" id="MBB4658472.1"/>
    </source>
</evidence>
<evidence type="ECO:0000256" key="4">
    <source>
        <dbReference type="SAM" id="SignalP"/>
    </source>
</evidence>
<comment type="similarity">
    <text evidence="1 2">Belongs to the Cu-Zn superoxide dismutase family.</text>
</comment>
<keyword evidence="2 6" id="KW-0560">Oxidoreductase</keyword>
<dbReference type="InterPro" id="IPR001424">
    <property type="entry name" value="SOD_Cu_Zn_dom"/>
</dbReference>
<feature type="compositionally biased region" description="Low complexity" evidence="3">
    <location>
        <begin position="28"/>
        <end position="40"/>
    </location>
</feature>
<dbReference type="Gene3D" id="2.60.40.200">
    <property type="entry name" value="Superoxide dismutase, copper/zinc binding domain"/>
    <property type="match status" value="1"/>
</dbReference>
<comment type="function">
    <text evidence="2">Destroys radicals which are normally produced within the cells and which are toxic to biological systems.</text>
</comment>
<comment type="cofactor">
    <cofactor evidence="2">
        <name>Zn(2+)</name>
        <dbReference type="ChEBI" id="CHEBI:29105"/>
    </cofactor>
    <text evidence="2">Binds 1 zinc ion per subunit.</text>
</comment>
<proteinExistence type="inferred from homology"/>
<dbReference type="CDD" id="cd00305">
    <property type="entry name" value="Cu-Zn_Superoxide_Dismutase"/>
    <property type="match status" value="1"/>
</dbReference>
<protein>
    <recommendedName>
        <fullName evidence="2">Superoxide dismutase [Cu-Zn]</fullName>
        <ecNumber evidence="2">1.15.1.1</ecNumber>
    </recommendedName>
</protein>
<dbReference type="PANTHER" id="PTHR10003">
    <property type="entry name" value="SUPEROXIDE DISMUTASE CU-ZN -RELATED"/>
    <property type="match status" value="1"/>
</dbReference>
<comment type="caution">
    <text evidence="6">The sequence shown here is derived from an EMBL/GenBank/DDBJ whole genome shotgun (WGS) entry which is preliminary data.</text>
</comment>
<keyword evidence="7" id="KW-1185">Reference proteome</keyword>
<dbReference type="EMBL" id="JACHOB010000001">
    <property type="protein sequence ID" value="MBB4658472.1"/>
    <property type="molecule type" value="Genomic_DNA"/>
</dbReference>
<keyword evidence="2" id="KW-0186">Copper</keyword>
<evidence type="ECO:0000256" key="3">
    <source>
        <dbReference type="SAM" id="MobiDB-lite"/>
    </source>
</evidence>
<keyword evidence="2" id="KW-0479">Metal-binding</keyword>
<dbReference type="PROSITE" id="PS00332">
    <property type="entry name" value="SOD_CU_ZN_2"/>
    <property type="match status" value="1"/>
</dbReference>
<dbReference type="Proteomes" id="UP000563524">
    <property type="component" value="Unassembled WGS sequence"/>
</dbReference>
<feature type="region of interest" description="Disordered" evidence="3">
    <location>
        <begin position="28"/>
        <end position="53"/>
    </location>
</feature>
<feature type="compositionally biased region" description="Polar residues" evidence="3">
    <location>
        <begin position="44"/>
        <end position="53"/>
    </location>
</feature>
<dbReference type="PROSITE" id="PS51257">
    <property type="entry name" value="PROKAR_LIPOPROTEIN"/>
    <property type="match status" value="1"/>
</dbReference>
<comment type="catalytic activity">
    <reaction evidence="2">
        <text>2 superoxide + 2 H(+) = H2O2 + O2</text>
        <dbReference type="Rhea" id="RHEA:20696"/>
        <dbReference type="ChEBI" id="CHEBI:15378"/>
        <dbReference type="ChEBI" id="CHEBI:15379"/>
        <dbReference type="ChEBI" id="CHEBI:16240"/>
        <dbReference type="ChEBI" id="CHEBI:18421"/>
        <dbReference type="EC" id="1.15.1.1"/>
    </reaction>
</comment>
<feature type="chain" id="PRO_5033023018" description="Superoxide dismutase [Cu-Zn]" evidence="4">
    <location>
        <begin position="26"/>
        <end position="220"/>
    </location>
</feature>
<evidence type="ECO:0000256" key="1">
    <source>
        <dbReference type="ARBA" id="ARBA00010457"/>
    </source>
</evidence>
<dbReference type="Pfam" id="PF00080">
    <property type="entry name" value="Sod_Cu"/>
    <property type="match status" value="1"/>
</dbReference>
<keyword evidence="2" id="KW-0862">Zinc</keyword>
<dbReference type="GO" id="GO:0005507">
    <property type="term" value="F:copper ion binding"/>
    <property type="evidence" value="ECO:0007669"/>
    <property type="project" value="InterPro"/>
</dbReference>
<dbReference type="GO" id="GO:0004784">
    <property type="term" value="F:superoxide dismutase activity"/>
    <property type="evidence" value="ECO:0007669"/>
    <property type="project" value="UniProtKB-EC"/>
</dbReference>
<gene>
    <name evidence="6" type="ORF">GGQ59_000972</name>
</gene>
<dbReference type="SUPFAM" id="SSF49329">
    <property type="entry name" value="Cu,Zn superoxide dismutase-like"/>
    <property type="match status" value="1"/>
</dbReference>
<keyword evidence="4" id="KW-0732">Signal</keyword>
<dbReference type="InterPro" id="IPR018152">
    <property type="entry name" value="SOD_Cu/Zn_BS"/>
</dbReference>
<dbReference type="AlphaFoldDB" id="A0A840I2E8"/>
<feature type="signal peptide" evidence="4">
    <location>
        <begin position="1"/>
        <end position="25"/>
    </location>
</feature>
<dbReference type="PROSITE" id="PS00087">
    <property type="entry name" value="SOD_CU_ZN_1"/>
    <property type="match status" value="1"/>
</dbReference>
<dbReference type="InterPro" id="IPR036423">
    <property type="entry name" value="SOD-like_Cu/Zn_dom_sf"/>
</dbReference>
<feature type="domain" description="Superoxide dismutase copper/zinc binding" evidence="5">
    <location>
        <begin position="85"/>
        <end position="212"/>
    </location>
</feature>
<dbReference type="InterPro" id="IPR024134">
    <property type="entry name" value="SOD_Cu/Zn_/chaperone"/>
</dbReference>
<reference evidence="6 7" key="1">
    <citation type="submission" date="2020-08" db="EMBL/GenBank/DDBJ databases">
        <title>Genomic Encyclopedia of Type Strains, Phase IV (KMG-IV): sequencing the most valuable type-strain genomes for metagenomic binning, comparative biology and taxonomic classification.</title>
        <authorList>
            <person name="Goeker M."/>
        </authorList>
    </citation>
    <scope>NUCLEOTIDE SEQUENCE [LARGE SCALE GENOMIC DNA]</scope>
    <source>
        <strain evidence="6 7">DSM 102850</strain>
    </source>
</reference>
<dbReference type="RefSeq" id="WP_183816324.1">
    <property type="nucleotide sequence ID" value="NZ_JACHOB010000001.1"/>
</dbReference>
<organism evidence="6 7">
    <name type="scientific">Parvularcula dongshanensis</name>
    <dbReference type="NCBI Taxonomy" id="1173995"/>
    <lineage>
        <taxon>Bacteria</taxon>
        <taxon>Pseudomonadati</taxon>
        <taxon>Pseudomonadota</taxon>
        <taxon>Alphaproteobacteria</taxon>
        <taxon>Parvularculales</taxon>
        <taxon>Parvularculaceae</taxon>
        <taxon>Parvularcula</taxon>
    </lineage>
</organism>
<dbReference type="EC" id="1.15.1.1" evidence="2"/>
<evidence type="ECO:0000313" key="7">
    <source>
        <dbReference type="Proteomes" id="UP000563524"/>
    </source>
</evidence>
<accession>A0A840I2E8</accession>
<sequence>MKRTTQAAVLTSVLGLAMACSEAPAEAQAQQAESVPPSQAKPMMNQTAQTERTAQANDEATEFPAPGAGSDATARFMGSQGDEIGTVEATDGPNGVLMRVSLSGLSEGYHAIHLHQVGDCSDYDAGFKASGSHVNPGGNEHGLLNEAGYEAADLPNLYVHADGTGRGEFFTDKATLTELNDQDGFAVLVHENEDDHMTQPIGGAGGRVACAAVGATGGGM</sequence>
<name>A0A840I2E8_9PROT</name>
<evidence type="ECO:0000256" key="2">
    <source>
        <dbReference type="RuleBase" id="RU000393"/>
    </source>
</evidence>
<evidence type="ECO:0000259" key="5">
    <source>
        <dbReference type="Pfam" id="PF00080"/>
    </source>
</evidence>